<dbReference type="InterPro" id="IPR000867">
    <property type="entry name" value="IGFBP-like"/>
</dbReference>
<gene>
    <name evidence="6" type="ORF">V1264_001609</name>
</gene>
<feature type="domain" description="IGFBP N-terminal" evidence="5">
    <location>
        <begin position="1"/>
        <end position="73"/>
    </location>
</feature>
<dbReference type="SUPFAM" id="SSF57184">
    <property type="entry name" value="Growth factor receptor domain"/>
    <property type="match status" value="1"/>
</dbReference>
<dbReference type="InterPro" id="IPR009030">
    <property type="entry name" value="Growth_fac_rcpt_cys_sf"/>
</dbReference>
<evidence type="ECO:0000313" key="6">
    <source>
        <dbReference type="EMBL" id="KAK7115797.1"/>
    </source>
</evidence>
<evidence type="ECO:0000256" key="1">
    <source>
        <dbReference type="ARBA" id="ARBA00004613"/>
    </source>
</evidence>
<dbReference type="GO" id="GO:0005520">
    <property type="term" value="F:insulin-like growth factor binding"/>
    <property type="evidence" value="ECO:0007669"/>
    <property type="project" value="InterPro"/>
</dbReference>
<name>A0AAN9C1W0_9CAEN</name>
<evidence type="ECO:0000259" key="5">
    <source>
        <dbReference type="PROSITE" id="PS51323"/>
    </source>
</evidence>
<keyword evidence="2" id="KW-0964">Secreted</keyword>
<evidence type="ECO:0000313" key="7">
    <source>
        <dbReference type="Proteomes" id="UP001374579"/>
    </source>
</evidence>
<comment type="subcellular location">
    <subcellularLocation>
        <location evidence="1">Secreted</location>
    </subcellularLocation>
</comment>
<evidence type="ECO:0000256" key="4">
    <source>
        <dbReference type="ARBA" id="ARBA00023157"/>
    </source>
</evidence>
<keyword evidence="7" id="KW-1185">Reference proteome</keyword>
<proteinExistence type="predicted"/>
<comment type="caution">
    <text evidence="6">The sequence shown here is derived from an EMBL/GenBank/DDBJ whole genome shotgun (WGS) entry which is preliminary data.</text>
</comment>
<evidence type="ECO:0000256" key="3">
    <source>
        <dbReference type="ARBA" id="ARBA00022729"/>
    </source>
</evidence>
<keyword evidence="3" id="KW-0732">Signal</keyword>
<sequence length="207" mass="22568">MDLRCPPCLQIHCATRDPKELGCKGGVTTGVCGCCPTCARLLGESCGGDLTYLGKCDLGLTCRPDPRTTALPTFSMQREHPGVCTKDAVRGTEQADEAVRHKCRPQCTQQLCSRKPRAICSASMGVAETAQPCQGNCQHTSCRACATVDDVGCVRCTSRDFRCLKQFGRCVARKRCRGKAGRRFCRRLRSKGNIGRRFVCQVPDCPS</sequence>
<dbReference type="PANTHER" id="PTHR14186">
    <property type="entry name" value="INSULIN-LIKE GROWTH FACTOR BINDING PROTEIN-RELATED"/>
    <property type="match status" value="1"/>
</dbReference>
<organism evidence="6 7">
    <name type="scientific">Littorina saxatilis</name>
    <dbReference type="NCBI Taxonomy" id="31220"/>
    <lineage>
        <taxon>Eukaryota</taxon>
        <taxon>Metazoa</taxon>
        <taxon>Spiralia</taxon>
        <taxon>Lophotrochozoa</taxon>
        <taxon>Mollusca</taxon>
        <taxon>Gastropoda</taxon>
        <taxon>Caenogastropoda</taxon>
        <taxon>Littorinimorpha</taxon>
        <taxon>Littorinoidea</taxon>
        <taxon>Littorinidae</taxon>
        <taxon>Littorina</taxon>
    </lineage>
</organism>
<reference evidence="6 7" key="1">
    <citation type="submission" date="2024-02" db="EMBL/GenBank/DDBJ databases">
        <title>Chromosome-scale genome assembly of the rough periwinkle Littorina saxatilis.</title>
        <authorList>
            <person name="De Jode A."/>
            <person name="Faria R."/>
            <person name="Formenti G."/>
            <person name="Sims Y."/>
            <person name="Smith T.P."/>
            <person name="Tracey A."/>
            <person name="Wood J.M.D."/>
            <person name="Zagrodzka Z.B."/>
            <person name="Johannesson K."/>
            <person name="Butlin R.K."/>
            <person name="Leder E.H."/>
        </authorList>
    </citation>
    <scope>NUCLEOTIDE SEQUENCE [LARGE SCALE GENOMIC DNA]</scope>
    <source>
        <strain evidence="6">Snail1</strain>
        <tissue evidence="6">Muscle</tissue>
    </source>
</reference>
<dbReference type="EMBL" id="JBAMIC010000001">
    <property type="protein sequence ID" value="KAK7115797.1"/>
    <property type="molecule type" value="Genomic_DNA"/>
</dbReference>
<keyword evidence="4" id="KW-1015">Disulfide bond</keyword>
<evidence type="ECO:0000256" key="2">
    <source>
        <dbReference type="ARBA" id="ARBA00022525"/>
    </source>
</evidence>
<accession>A0AAN9C1W0</accession>
<dbReference type="PANTHER" id="PTHR14186:SF20">
    <property type="entry name" value="CYSTEINE-RICH MOTOR NEURON 1 PROTEIN-LIKE"/>
    <property type="match status" value="1"/>
</dbReference>
<protein>
    <recommendedName>
        <fullName evidence="5">IGFBP N-terminal domain-containing protein</fullName>
    </recommendedName>
</protein>
<dbReference type="GO" id="GO:0001558">
    <property type="term" value="P:regulation of cell growth"/>
    <property type="evidence" value="ECO:0007669"/>
    <property type="project" value="InterPro"/>
</dbReference>
<dbReference type="AlphaFoldDB" id="A0AAN9C1W0"/>
<dbReference type="SMART" id="SM00121">
    <property type="entry name" value="IB"/>
    <property type="match status" value="1"/>
</dbReference>
<dbReference type="Pfam" id="PF00219">
    <property type="entry name" value="IGFBP"/>
    <property type="match status" value="1"/>
</dbReference>
<dbReference type="Gene3D" id="4.10.40.20">
    <property type="match status" value="1"/>
</dbReference>
<dbReference type="GO" id="GO:0005576">
    <property type="term" value="C:extracellular region"/>
    <property type="evidence" value="ECO:0007669"/>
    <property type="project" value="UniProtKB-SubCell"/>
</dbReference>
<dbReference type="Proteomes" id="UP001374579">
    <property type="component" value="Unassembled WGS sequence"/>
</dbReference>
<dbReference type="InterPro" id="IPR011390">
    <property type="entry name" value="IGFBP_rP_mac25"/>
</dbReference>
<dbReference type="GO" id="GO:0009966">
    <property type="term" value="P:regulation of signal transduction"/>
    <property type="evidence" value="ECO:0007669"/>
    <property type="project" value="TreeGrafter"/>
</dbReference>
<dbReference type="PROSITE" id="PS51323">
    <property type="entry name" value="IGFBP_N_2"/>
    <property type="match status" value="1"/>
</dbReference>